<reference evidence="1 2" key="1">
    <citation type="journal article" date="2015" name="Genome Announc.">
        <title>Genome Sequence of Lactobacillus curieae CCTCC M 2011381T, a Novel Producer of Gamma-aminobutyric Acid.</title>
        <authorList>
            <person name="Wang Y."/>
            <person name="Wang Y."/>
            <person name="Lang C."/>
            <person name="Wei D."/>
            <person name="Xu P."/>
            <person name="Xie J."/>
        </authorList>
    </citation>
    <scope>NUCLEOTIDE SEQUENCE [LARGE SCALE GENOMIC DNA]</scope>
    <source>
        <strain evidence="1 2">CCTCC M 2011381</strain>
    </source>
</reference>
<dbReference type="EMBL" id="CP018906">
    <property type="protein sequence ID" value="AQW21469.1"/>
    <property type="molecule type" value="Genomic_DNA"/>
</dbReference>
<name>A0A1S6QIP3_9LACO</name>
<evidence type="ECO:0000313" key="1">
    <source>
        <dbReference type="EMBL" id="AQW21469.1"/>
    </source>
</evidence>
<organism evidence="1 2">
    <name type="scientific">Lentilactobacillus curieae</name>
    <dbReference type="NCBI Taxonomy" id="1138822"/>
    <lineage>
        <taxon>Bacteria</taxon>
        <taxon>Bacillati</taxon>
        <taxon>Bacillota</taxon>
        <taxon>Bacilli</taxon>
        <taxon>Lactobacillales</taxon>
        <taxon>Lactobacillaceae</taxon>
        <taxon>Lentilactobacillus</taxon>
    </lineage>
</organism>
<sequence>MEVFTKEALLIDILDTICTKLNIHSSAFVFLSRSYSDNEIQSLYSYFVRIEHSKKSLSTDEVISKIQEIKPDTSSQTAEATIHELIAAFQDEERFPWIISQLKL</sequence>
<dbReference type="AlphaFoldDB" id="A0A1S6QIP3"/>
<evidence type="ECO:0000313" key="2">
    <source>
        <dbReference type="Proteomes" id="UP000030361"/>
    </source>
</evidence>
<proteinExistence type="predicted"/>
<gene>
    <name evidence="1" type="ORF">PL11_005735</name>
</gene>
<keyword evidence="2" id="KW-1185">Reference proteome</keyword>
<dbReference type="Proteomes" id="UP000030361">
    <property type="component" value="Chromosome"/>
</dbReference>
<protein>
    <submittedName>
        <fullName evidence="1">Uncharacterized protein</fullName>
    </submittedName>
</protein>
<accession>A0A1S6QIP3</accession>
<dbReference type="KEGG" id="lcu:PL11_005735"/>